<evidence type="ECO:0000313" key="3">
    <source>
        <dbReference type="Proteomes" id="UP001324185"/>
    </source>
</evidence>
<name>A0ABZ0X272_9GAMM</name>
<protein>
    <recommendedName>
        <fullName evidence="4">DUF2490 domain-containing protein</fullName>
    </recommendedName>
</protein>
<sequence>MLGNFCKSQPAQRQLSDAAQFIILSWLFLQLVFFSSQILAKEGEELHGFLDFNAYPYLSDVDSDSVFTLNIAADLGNQFSYFSLLNFYNQDNTGELNDTTTYYSEQNLRWKISEDSPLDLTFQSNFRTGDNNDRHRLGLRWRLSDTKLLSEAFDSIHLTYAVNFHLVQFDNDPNHVWQMEHSFFLRAPEFSDSLYLAGFIDHTFNESLPVDIPDNPVVMEAQLGYRITGGLYAVAEWRLNQYRRSDVNNLALGIQYKHTW</sequence>
<feature type="transmembrane region" description="Helical" evidence="1">
    <location>
        <begin position="21"/>
        <end position="40"/>
    </location>
</feature>
<evidence type="ECO:0008006" key="4">
    <source>
        <dbReference type="Google" id="ProtNLM"/>
    </source>
</evidence>
<evidence type="ECO:0000256" key="1">
    <source>
        <dbReference type="SAM" id="Phobius"/>
    </source>
</evidence>
<keyword evidence="3" id="KW-1185">Reference proteome</keyword>
<keyword evidence="1" id="KW-0812">Transmembrane</keyword>
<proteinExistence type="predicted"/>
<dbReference type="EMBL" id="CP140158">
    <property type="protein sequence ID" value="WQG84474.1"/>
    <property type="molecule type" value="Genomic_DNA"/>
</dbReference>
<keyword evidence="1" id="KW-0472">Membrane</keyword>
<gene>
    <name evidence="2" type="ORF">SR900_08350</name>
</gene>
<accession>A0ABZ0X272</accession>
<dbReference type="RefSeq" id="WP_018624946.1">
    <property type="nucleotide sequence ID" value="NZ_CP140158.1"/>
</dbReference>
<reference evidence="2 3" key="1">
    <citation type="submission" date="2023-11" db="EMBL/GenBank/DDBJ databases">
        <title>MicrobeMod: A computational toolkit for identifying prokaryotic methylation and restriction-modification with nanopore sequencing.</title>
        <authorList>
            <person name="Crits-Christoph A."/>
            <person name="Kang S.C."/>
            <person name="Lee H."/>
            <person name="Ostrov N."/>
        </authorList>
    </citation>
    <scope>NUCLEOTIDE SEQUENCE [LARGE SCALE GENOMIC DNA]</scope>
    <source>
        <strain evidence="2 3">DSMZ 16071</strain>
    </source>
</reference>
<dbReference type="Proteomes" id="UP001324185">
    <property type="component" value="Chromosome"/>
</dbReference>
<evidence type="ECO:0000313" key="2">
    <source>
        <dbReference type="EMBL" id="WQG84474.1"/>
    </source>
</evidence>
<keyword evidence="1" id="KW-1133">Transmembrane helix</keyword>
<organism evidence="2 3">
    <name type="scientific">Kangiella aquimarina</name>
    <dbReference type="NCBI Taxonomy" id="261965"/>
    <lineage>
        <taxon>Bacteria</taxon>
        <taxon>Pseudomonadati</taxon>
        <taxon>Pseudomonadota</taxon>
        <taxon>Gammaproteobacteria</taxon>
        <taxon>Kangiellales</taxon>
        <taxon>Kangiellaceae</taxon>
        <taxon>Kangiella</taxon>
    </lineage>
</organism>